<reference evidence="1 2" key="1">
    <citation type="submission" date="2020-08" db="EMBL/GenBank/DDBJ databases">
        <title>Complete Genome Sequence of Effusibacillus dendaii Strain skT53, Isolated from Farmland soil.</title>
        <authorList>
            <person name="Konishi T."/>
            <person name="Kawasaki H."/>
        </authorList>
    </citation>
    <scope>NUCLEOTIDE SEQUENCE [LARGE SCALE GENOMIC DNA]</scope>
    <source>
        <strain evidence="2">skT53</strain>
    </source>
</reference>
<organism evidence="1 2">
    <name type="scientific">Effusibacillus dendaii</name>
    <dbReference type="NCBI Taxonomy" id="2743772"/>
    <lineage>
        <taxon>Bacteria</taxon>
        <taxon>Bacillati</taxon>
        <taxon>Bacillota</taxon>
        <taxon>Bacilli</taxon>
        <taxon>Bacillales</taxon>
        <taxon>Alicyclobacillaceae</taxon>
        <taxon>Effusibacillus</taxon>
    </lineage>
</organism>
<name>A0A7I8D4M5_9BACL</name>
<gene>
    <name evidence="1" type="ORF">skT53_00190</name>
</gene>
<proteinExistence type="predicted"/>
<evidence type="ECO:0000313" key="1">
    <source>
        <dbReference type="EMBL" id="BCJ85034.1"/>
    </source>
</evidence>
<dbReference type="EMBL" id="AP023366">
    <property type="protein sequence ID" value="BCJ85034.1"/>
    <property type="molecule type" value="Genomic_DNA"/>
</dbReference>
<dbReference type="KEGG" id="eff:skT53_00190"/>
<sequence length="109" mass="12214">MRVNGRYGGSYIPLIPFIQLHDIGFNCILSLLKHYPIARKVSHLSQPIELTKITIIQEDTANKIRRAYIGDFEQPVYYGVHGGVKQFYGVQPEVEYPSTLDHIVAAAGG</sequence>
<evidence type="ECO:0000313" key="2">
    <source>
        <dbReference type="Proteomes" id="UP000593802"/>
    </source>
</evidence>
<dbReference type="AlphaFoldDB" id="A0A7I8D4M5"/>
<dbReference type="Proteomes" id="UP000593802">
    <property type="component" value="Chromosome"/>
</dbReference>
<protein>
    <submittedName>
        <fullName evidence="1">Uncharacterized protein</fullName>
    </submittedName>
</protein>
<keyword evidence="2" id="KW-1185">Reference proteome</keyword>
<accession>A0A7I8D4M5</accession>